<dbReference type="AlphaFoldDB" id="A0AAV6KM55"/>
<reference evidence="1" key="1">
    <citation type="submission" date="2020-08" db="EMBL/GenBank/DDBJ databases">
        <title>Plant Genome Project.</title>
        <authorList>
            <person name="Zhang R.-G."/>
        </authorList>
    </citation>
    <scope>NUCLEOTIDE SEQUENCE</scope>
    <source>
        <strain evidence="1">WSP0</strain>
        <tissue evidence="1">Leaf</tissue>
    </source>
</reference>
<evidence type="ECO:0000313" key="2">
    <source>
        <dbReference type="Proteomes" id="UP000823749"/>
    </source>
</evidence>
<proteinExistence type="predicted"/>
<comment type="caution">
    <text evidence="1">The sequence shown here is derived from an EMBL/GenBank/DDBJ whole genome shotgun (WGS) entry which is preliminary data.</text>
</comment>
<sequence length="150" mass="16936">MEELPPKEKMWREAKLNPRFTIIQEEEFDDPIRKNYQHSEEKTLMEITTATDDDEGDQNLASPNSLASYQSGLLEAMLVEQECREGSSSLMETFAIAGNEAEVKGEEEQEQSCKEKTIQFGSIPEVQINMIQPSGMTFLSPNWSPTPSVS</sequence>
<name>A0AAV6KM55_9ERIC</name>
<gene>
    <name evidence="1" type="ORF">RHGRI_011310</name>
</gene>
<accession>A0AAV6KM55</accession>
<evidence type="ECO:0000313" key="1">
    <source>
        <dbReference type="EMBL" id="KAG5553384.1"/>
    </source>
</evidence>
<dbReference type="EMBL" id="JACTNZ010000004">
    <property type="protein sequence ID" value="KAG5553384.1"/>
    <property type="molecule type" value="Genomic_DNA"/>
</dbReference>
<dbReference type="Proteomes" id="UP000823749">
    <property type="component" value="Chromosome 4"/>
</dbReference>
<organism evidence="1 2">
    <name type="scientific">Rhododendron griersonianum</name>
    <dbReference type="NCBI Taxonomy" id="479676"/>
    <lineage>
        <taxon>Eukaryota</taxon>
        <taxon>Viridiplantae</taxon>
        <taxon>Streptophyta</taxon>
        <taxon>Embryophyta</taxon>
        <taxon>Tracheophyta</taxon>
        <taxon>Spermatophyta</taxon>
        <taxon>Magnoliopsida</taxon>
        <taxon>eudicotyledons</taxon>
        <taxon>Gunneridae</taxon>
        <taxon>Pentapetalae</taxon>
        <taxon>asterids</taxon>
        <taxon>Ericales</taxon>
        <taxon>Ericaceae</taxon>
        <taxon>Ericoideae</taxon>
        <taxon>Rhodoreae</taxon>
        <taxon>Rhododendron</taxon>
    </lineage>
</organism>
<protein>
    <submittedName>
        <fullName evidence="1">Uncharacterized protein</fullName>
    </submittedName>
</protein>
<keyword evidence="2" id="KW-1185">Reference proteome</keyword>